<proteinExistence type="predicted"/>
<dbReference type="EMBL" id="CP012543">
    <property type="protein sequence ID" value="QCD47001.1"/>
    <property type="molecule type" value="Genomic_DNA"/>
</dbReference>
<organism evidence="1 2">
    <name type="scientific">Campylobacter rectus</name>
    <name type="common">Wolinella recta</name>
    <dbReference type="NCBI Taxonomy" id="203"/>
    <lineage>
        <taxon>Bacteria</taxon>
        <taxon>Pseudomonadati</taxon>
        <taxon>Campylobacterota</taxon>
        <taxon>Epsilonproteobacteria</taxon>
        <taxon>Campylobacterales</taxon>
        <taxon>Campylobacteraceae</taxon>
        <taxon>Campylobacter</taxon>
    </lineage>
</organism>
<evidence type="ECO:0000313" key="1">
    <source>
        <dbReference type="EMBL" id="QCD47001.1"/>
    </source>
</evidence>
<dbReference type="Proteomes" id="UP000502377">
    <property type="component" value="Chromosome"/>
</dbReference>
<reference evidence="1 2" key="1">
    <citation type="submission" date="2016-07" db="EMBL/GenBank/DDBJ databases">
        <title>Comparative genomics of the Campylobacter concisus group.</title>
        <authorList>
            <person name="Miller W.G."/>
            <person name="Yee E."/>
            <person name="Chapman M.H."/>
            <person name="Huynh S."/>
            <person name="Bono J.L."/>
            <person name="On S.L.W."/>
            <person name="StLeger J."/>
            <person name="Foster G."/>
            <person name="Parker C.T."/>
        </authorList>
    </citation>
    <scope>NUCLEOTIDE SEQUENCE [LARGE SCALE GENOMIC DNA]</scope>
    <source>
        <strain evidence="1 2">ATCC 33238</strain>
    </source>
</reference>
<accession>A0A6G5QMY8</accession>
<gene>
    <name evidence="1" type="ORF">CRECT_1347</name>
</gene>
<protein>
    <submittedName>
        <fullName evidence="1">Uncharacterized protein</fullName>
    </submittedName>
</protein>
<dbReference type="KEGG" id="crx:CRECT_1347"/>
<sequence length="98" mass="11197">MIDLDMVRNDVKGILNQSFGINLKCMRTDKLIKCHFNANSKVIYENGAVGTEITALITLEDAKNLRLKDEIEILGARYEITKSVLESQVLKRLFLREI</sequence>
<dbReference type="AlphaFoldDB" id="A0A6G5QMY8"/>
<evidence type="ECO:0000313" key="2">
    <source>
        <dbReference type="Proteomes" id="UP000502377"/>
    </source>
</evidence>
<dbReference type="RefSeq" id="WP_002944531.1">
    <property type="nucleotide sequence ID" value="NZ_CP012543.1"/>
</dbReference>
<name>A0A6G5QMY8_CAMRE</name>